<evidence type="ECO:0000313" key="1">
    <source>
        <dbReference type="EMBL" id="KAH6948289.1"/>
    </source>
</evidence>
<dbReference type="Proteomes" id="UP000821845">
    <property type="component" value="Chromosome 1"/>
</dbReference>
<reference evidence="1" key="1">
    <citation type="submission" date="2020-05" db="EMBL/GenBank/DDBJ databases">
        <title>Large-scale comparative analyses of tick genomes elucidate their genetic diversity and vector capacities.</title>
        <authorList>
            <person name="Jia N."/>
            <person name="Wang J."/>
            <person name="Shi W."/>
            <person name="Du L."/>
            <person name="Sun Y."/>
            <person name="Zhan W."/>
            <person name="Jiang J."/>
            <person name="Wang Q."/>
            <person name="Zhang B."/>
            <person name="Ji P."/>
            <person name="Sakyi L.B."/>
            <person name="Cui X."/>
            <person name="Yuan T."/>
            <person name="Jiang B."/>
            <person name="Yang W."/>
            <person name="Lam T.T.-Y."/>
            <person name="Chang Q."/>
            <person name="Ding S."/>
            <person name="Wang X."/>
            <person name="Zhu J."/>
            <person name="Ruan X."/>
            <person name="Zhao L."/>
            <person name="Wei J."/>
            <person name="Que T."/>
            <person name="Du C."/>
            <person name="Cheng J."/>
            <person name="Dai P."/>
            <person name="Han X."/>
            <person name="Huang E."/>
            <person name="Gao Y."/>
            <person name="Liu J."/>
            <person name="Shao H."/>
            <person name="Ye R."/>
            <person name="Li L."/>
            <person name="Wei W."/>
            <person name="Wang X."/>
            <person name="Wang C."/>
            <person name="Yang T."/>
            <person name="Huo Q."/>
            <person name="Li W."/>
            <person name="Guo W."/>
            <person name="Chen H."/>
            <person name="Zhou L."/>
            <person name="Ni X."/>
            <person name="Tian J."/>
            <person name="Zhou Y."/>
            <person name="Sheng Y."/>
            <person name="Liu T."/>
            <person name="Pan Y."/>
            <person name="Xia L."/>
            <person name="Li J."/>
            <person name="Zhao F."/>
            <person name="Cao W."/>
        </authorList>
    </citation>
    <scope>NUCLEOTIDE SEQUENCE</scope>
    <source>
        <strain evidence="1">Hyas-2018</strain>
    </source>
</reference>
<dbReference type="EMBL" id="CM023481">
    <property type="protein sequence ID" value="KAH6948289.1"/>
    <property type="molecule type" value="Genomic_DNA"/>
</dbReference>
<proteinExistence type="predicted"/>
<keyword evidence="2" id="KW-1185">Reference proteome</keyword>
<evidence type="ECO:0000313" key="2">
    <source>
        <dbReference type="Proteomes" id="UP000821845"/>
    </source>
</evidence>
<gene>
    <name evidence="1" type="ORF">HPB50_023343</name>
</gene>
<name>A0ACB7TQH0_HYAAI</name>
<comment type="caution">
    <text evidence="1">The sequence shown here is derived from an EMBL/GenBank/DDBJ whole genome shotgun (WGS) entry which is preliminary data.</text>
</comment>
<accession>A0ACB7TQH0</accession>
<organism evidence="1 2">
    <name type="scientific">Hyalomma asiaticum</name>
    <name type="common">Tick</name>
    <dbReference type="NCBI Taxonomy" id="266040"/>
    <lineage>
        <taxon>Eukaryota</taxon>
        <taxon>Metazoa</taxon>
        <taxon>Ecdysozoa</taxon>
        <taxon>Arthropoda</taxon>
        <taxon>Chelicerata</taxon>
        <taxon>Arachnida</taxon>
        <taxon>Acari</taxon>
        <taxon>Parasitiformes</taxon>
        <taxon>Ixodida</taxon>
        <taxon>Ixodoidea</taxon>
        <taxon>Ixodidae</taxon>
        <taxon>Hyalomminae</taxon>
        <taxon>Hyalomma</taxon>
    </lineage>
</organism>
<protein>
    <submittedName>
        <fullName evidence="1">Uncharacterized protein</fullName>
    </submittedName>
</protein>
<sequence length="321" mass="35875">MTLTSKVYVLVTGCKAKGFRNISSLAHRSVSGQMQTSEKDGALLKLAGLRPTILWLRPASTATNKNTNALSEAKDTDGGQLTLGQKGYEKERSIKLHSEWITWVVPSKKRHVSHMEYIKDGINYMRMKFYIKGPSRSGTVHLEVRELPLRGVPSPAASYVRGILGSPGMAPQKPPNVLVFTDEDVGSNQLRFHAVKETLSMCLSPDNYAIYPLSENQVEEAMPGLVLQAVRCSPCVYNCRFIHHLAREAHLSSILLLWLWPKQSAPHRVMRQEIFILAHEARLLETVADRGVFHLVPSPIHEAHSLQKADLQLCVGRRARS</sequence>